<evidence type="ECO:0000256" key="6">
    <source>
        <dbReference type="ARBA" id="ARBA00022837"/>
    </source>
</evidence>
<evidence type="ECO:0000256" key="1">
    <source>
        <dbReference type="ARBA" id="ARBA00006249"/>
    </source>
</evidence>
<dbReference type="SUPFAM" id="SSF53474">
    <property type="entry name" value="alpha/beta-Hydrolases"/>
    <property type="match status" value="2"/>
</dbReference>
<keyword evidence="7" id="KW-1015">Disulfide bond</keyword>
<evidence type="ECO:0000256" key="3">
    <source>
        <dbReference type="ARBA" id="ARBA00022723"/>
    </source>
</evidence>
<dbReference type="InterPro" id="IPR011118">
    <property type="entry name" value="Tannase/feruloyl_esterase"/>
</dbReference>
<organism evidence="9 10">
    <name type="scientific">Acidovorax facilis</name>
    <dbReference type="NCBI Taxonomy" id="12917"/>
    <lineage>
        <taxon>Bacteria</taxon>
        <taxon>Pseudomonadati</taxon>
        <taxon>Pseudomonadota</taxon>
        <taxon>Betaproteobacteria</taxon>
        <taxon>Burkholderiales</taxon>
        <taxon>Comamonadaceae</taxon>
        <taxon>Acidovorax</taxon>
    </lineage>
</organism>
<dbReference type="Pfam" id="PF07519">
    <property type="entry name" value="Tannase"/>
    <property type="match status" value="1"/>
</dbReference>
<gene>
    <name evidence="9" type="ORF">ACFOW3_07470</name>
</gene>
<accession>A0ABV8D7W2</accession>
<dbReference type="PANTHER" id="PTHR33938">
    <property type="entry name" value="FERULOYL ESTERASE B-RELATED"/>
    <property type="match status" value="1"/>
</dbReference>
<comment type="caution">
    <text evidence="9">The sequence shown here is derived from an EMBL/GenBank/DDBJ whole genome shotgun (WGS) entry which is preliminary data.</text>
</comment>
<dbReference type="Gene3D" id="3.40.50.1820">
    <property type="entry name" value="alpha/beta hydrolase"/>
    <property type="match status" value="1"/>
</dbReference>
<dbReference type="InterPro" id="IPR029058">
    <property type="entry name" value="AB_hydrolase_fold"/>
</dbReference>
<name>A0ABV8D7W2_9BURK</name>
<proteinExistence type="inferred from homology"/>
<feature type="chain" id="PRO_5047460314" evidence="8">
    <location>
        <begin position="26"/>
        <end position="584"/>
    </location>
</feature>
<keyword evidence="6" id="KW-0106">Calcium</keyword>
<keyword evidence="3" id="KW-0479">Metal-binding</keyword>
<dbReference type="GO" id="GO:0016787">
    <property type="term" value="F:hydrolase activity"/>
    <property type="evidence" value="ECO:0007669"/>
    <property type="project" value="UniProtKB-KW"/>
</dbReference>
<protein>
    <submittedName>
        <fullName evidence="9">Tannase/feruloyl esterase family alpha/beta hydrolase</fullName>
    </submittedName>
</protein>
<keyword evidence="5 9" id="KW-0378">Hydrolase</keyword>
<keyword evidence="4 8" id="KW-0732">Signal</keyword>
<dbReference type="Proteomes" id="UP001595693">
    <property type="component" value="Unassembled WGS sequence"/>
</dbReference>
<evidence type="ECO:0000256" key="4">
    <source>
        <dbReference type="ARBA" id="ARBA00022729"/>
    </source>
</evidence>
<dbReference type="EMBL" id="JBHSAJ010000018">
    <property type="protein sequence ID" value="MFC3934460.1"/>
    <property type="molecule type" value="Genomic_DNA"/>
</dbReference>
<evidence type="ECO:0000313" key="9">
    <source>
        <dbReference type="EMBL" id="MFC3934460.1"/>
    </source>
</evidence>
<evidence type="ECO:0000313" key="10">
    <source>
        <dbReference type="Proteomes" id="UP001595693"/>
    </source>
</evidence>
<evidence type="ECO:0000256" key="2">
    <source>
        <dbReference type="ARBA" id="ARBA00022487"/>
    </source>
</evidence>
<evidence type="ECO:0000256" key="7">
    <source>
        <dbReference type="ARBA" id="ARBA00023157"/>
    </source>
</evidence>
<reference evidence="10" key="1">
    <citation type="journal article" date="2019" name="Int. J. Syst. Evol. Microbiol.">
        <title>The Global Catalogue of Microorganisms (GCM) 10K type strain sequencing project: providing services to taxonomists for standard genome sequencing and annotation.</title>
        <authorList>
            <consortium name="The Broad Institute Genomics Platform"/>
            <consortium name="The Broad Institute Genome Sequencing Center for Infectious Disease"/>
            <person name="Wu L."/>
            <person name="Ma J."/>
        </authorList>
    </citation>
    <scope>NUCLEOTIDE SEQUENCE [LARGE SCALE GENOMIC DNA]</scope>
    <source>
        <strain evidence="10">CCUG 2113</strain>
    </source>
</reference>
<dbReference type="PROSITE" id="PS51257">
    <property type="entry name" value="PROKAR_LIPOPROTEIN"/>
    <property type="match status" value="1"/>
</dbReference>
<evidence type="ECO:0000256" key="8">
    <source>
        <dbReference type="SAM" id="SignalP"/>
    </source>
</evidence>
<sequence>MPHPLPRPLPLSALAMALGTATLLAGCASAPRTTPPPQLGAATPATLKNCTALAQSLALPDTRITSAEMVAEGPITLQGNTTQAPAHCLVKGKMKERTGPVDSASYAIGFEIRMPVHWNGRFLHQANGGLDGSVVTALGAVSGAAPVAPGLVQGFAVLSSDAGHGAPTPFFGLDPQARRDYGYQAVGTLTPMAKDLIKGAYGKGPDRSYIAGCSNGGRHAMVAASRYADQYDGVLAGNPGFSLPKAATAQLWKAQQYAKVATKDTNGQPDLTKAVSPAEFQLIGRKILERCDALDGATDGQVNDVQACQAAFNLQRDVPTCTTANNANPARDGSCISAEQKTVLASIFAGPKNSKGEALYTGTWFDPGVAGSNFAFWHFNAPATRDAGAVAFLFTTPPSTLDAFKATTGLQYALNFSLDADYPKMFATTPVYTESSWSYMTPPNAADLSALRNRGAKMMVYHGVADGVFSPIDTANWMDRVQATHGGKADDFARLYLVPGMNHCSGGPATDQFDMLAPLVAWVEQGKAPDSVTANARGAGAKVVNADLPASWSANRTRPLCVYPKVARYNGTGDVESASSFSCK</sequence>
<evidence type="ECO:0000256" key="5">
    <source>
        <dbReference type="ARBA" id="ARBA00022801"/>
    </source>
</evidence>
<comment type="similarity">
    <text evidence="1">Belongs to the tannase family.</text>
</comment>
<feature type="signal peptide" evidence="8">
    <location>
        <begin position="1"/>
        <end position="25"/>
    </location>
</feature>
<dbReference type="PANTHER" id="PTHR33938:SF15">
    <property type="entry name" value="FERULOYL ESTERASE B-RELATED"/>
    <property type="match status" value="1"/>
</dbReference>
<keyword evidence="2" id="KW-0719">Serine esterase</keyword>
<keyword evidence="10" id="KW-1185">Reference proteome</keyword>
<dbReference type="RefSeq" id="WP_055399776.1">
    <property type="nucleotide sequence ID" value="NZ_JBHSAJ010000018.1"/>
</dbReference>